<feature type="compositionally biased region" description="Polar residues" evidence="1">
    <location>
        <begin position="117"/>
        <end position="143"/>
    </location>
</feature>
<dbReference type="VEuPathDB" id="MicrosporidiaDB:NCER_102076"/>
<organism evidence="2 3">
    <name type="scientific">Vairimorpha ceranae</name>
    <dbReference type="NCBI Taxonomy" id="40302"/>
    <lineage>
        <taxon>Eukaryota</taxon>
        <taxon>Fungi</taxon>
        <taxon>Fungi incertae sedis</taxon>
        <taxon>Microsporidia</taxon>
        <taxon>Nosematidae</taxon>
        <taxon>Vairimorpha</taxon>
    </lineage>
</organism>
<keyword evidence="3" id="KW-1185">Reference proteome</keyword>
<dbReference type="RefSeq" id="XP_024330931.1">
    <property type="nucleotide sequence ID" value="XM_024474980.1"/>
</dbReference>
<evidence type="ECO:0000256" key="1">
    <source>
        <dbReference type="SAM" id="MobiDB-lite"/>
    </source>
</evidence>
<dbReference type="EMBL" id="JPQZ01000029">
    <property type="protein sequence ID" value="KKO75189.1"/>
    <property type="molecule type" value="Genomic_DNA"/>
</dbReference>
<dbReference type="GeneID" id="36319909"/>
<feature type="region of interest" description="Disordered" evidence="1">
    <location>
        <begin position="115"/>
        <end position="237"/>
    </location>
</feature>
<feature type="compositionally biased region" description="Polar residues" evidence="1">
    <location>
        <begin position="180"/>
        <end position="196"/>
    </location>
</feature>
<dbReference type="Proteomes" id="UP000034350">
    <property type="component" value="Unassembled WGS sequence"/>
</dbReference>
<reference evidence="2 3" key="1">
    <citation type="journal article" date="2015" name="Environ. Microbiol.">
        <title>Genome analyses suggest the presence of polyploidy and recent human-driven expansions in eight global populations of the honeybee pathogen Nosema ceranae.</title>
        <authorList>
            <person name="Pelin A."/>
            <person name="Selman M."/>
            <person name="Aris-Brosou S."/>
            <person name="Farinelli L."/>
            <person name="Corradi N."/>
        </authorList>
    </citation>
    <scope>NUCLEOTIDE SEQUENCE [LARGE SCALE GENOMIC DNA]</scope>
    <source>
        <strain evidence="2 3">PA08 1199</strain>
    </source>
</reference>
<feature type="compositionally biased region" description="Basic and acidic residues" evidence="1">
    <location>
        <begin position="198"/>
        <end position="215"/>
    </location>
</feature>
<gene>
    <name evidence="2" type="ORF">AAJ76_2900039881</name>
</gene>
<accession>A0A0F9ZC06</accession>
<sequence>MIFYFTVLTFIKTSTTNRNPQIVITDSAPEIIPLSDNVTYNIHTDDRGVVTVTTLDQGSSSPRTEREIYNSVVNEVATTNNNLQGGGEFVLGYAPTPEEVSNSMFHPIIRVEDYQTPGISTGNNDPPGQSNGSNQAIQGNNYQSPLATGLSSNSSSLPTTNYSGQQQYTGNGGLFIESTLGGQQTSEGGQNQNITQDKQSKTDSKGTKDKKDDKTKKKKKNKKSEQKDDEDDDPVGSKSVQALQEIYMNALLTVILAL</sequence>
<name>A0A0F9ZC06_9MICR</name>
<proteinExistence type="predicted"/>
<dbReference type="VEuPathDB" id="MicrosporidiaDB:AAJ76_2900039881"/>
<comment type="caution">
    <text evidence="2">The sequence shown here is derived from an EMBL/GenBank/DDBJ whole genome shotgun (WGS) entry which is preliminary data.</text>
</comment>
<protein>
    <submittedName>
        <fullName evidence="2">Uncharacterized protein</fullName>
    </submittedName>
</protein>
<feature type="compositionally biased region" description="Low complexity" evidence="1">
    <location>
        <begin position="144"/>
        <end position="163"/>
    </location>
</feature>
<evidence type="ECO:0000313" key="2">
    <source>
        <dbReference type="EMBL" id="KKO75189.1"/>
    </source>
</evidence>
<evidence type="ECO:0000313" key="3">
    <source>
        <dbReference type="Proteomes" id="UP000034350"/>
    </source>
</evidence>
<dbReference type="AlphaFoldDB" id="A0A0F9ZC06"/>